<feature type="region of interest" description="Disordered" evidence="6">
    <location>
        <begin position="232"/>
        <end position="351"/>
    </location>
</feature>
<feature type="domain" description="Ubiquitin-like protease family profile" evidence="7">
    <location>
        <begin position="781"/>
        <end position="1069"/>
    </location>
</feature>
<feature type="compositionally biased region" description="Polar residues" evidence="6">
    <location>
        <begin position="378"/>
        <end position="393"/>
    </location>
</feature>
<feature type="region of interest" description="Disordered" evidence="6">
    <location>
        <begin position="1113"/>
        <end position="1282"/>
    </location>
</feature>
<sequence>MPPPLGILGTINTLITRDIWGAVGGRSSDDDTSASNTSTPPEASTTGSHAPMSHEDVEEALGDEVIPDATKGSGKRVRGSESDESTRKKVKTGPSAHDRQLMGDYDTPSTAKPIPVPTNKPDTPRPADKKTMGAVKNSHPGAFKPMNTLCQTTYAAAKPGLTKKPHDFYTGTRATQRLDTEASVGGNVPFQKIYITGQQGRPRADRFESAPAAKRQKTGYVHDAARLSSPVIDITGDNNEQSVRQTPRSKGIRQQNPFSSEFDAANQFMESFEKSARRRKRNGRNSSSSKASSVSVSEVEVVSTRSSAQPGSRQSPVVLVNRDEARQHNPKAPPARRQIDQTGTQGPAEMQSLPKINLGAAVDDYEDCFHANPGESGGSSATKQRQHITGSRDTNFREFDGKRFSFKAVAQKGAQVKQRAEAFDANENVRGRFIRDDQTRQQSQKLRHKMRDAPAQSKSQDDLEGDSSDELQGATTVNGTSSRGATLGRGKASLVSSDTEPSSKFKRPARGKSRSVHQTSDDILTCQIAAFYCIAGNHKGDGLELKYDDDDNRLEMYRDGVPVPLPGTKGLVGLDQTDIKRIDLSKGIHSVVLYGRCGKTCISFADPESFRRFCQCISTINERLVWRQLDGDMFKTCYRNVVGQIQDQQKREAEAERRLSRGQQFVQPRAGSDDEEIQYEQPDEEERAPKRRAQMHAEFGAGDLRGALKQAQAEKHDRNAARAEQETKSPYFLGRARRSSRQQKAVHKRTPTPETVKWTEIHKPKPWPQPVTYPAQGLQRVTVDFADLQRLDEGELLNDNVVCFALRQLEEKMNPKFKDQVHWFSSFFYTTLSTKNKKKVFNYDGVKRWTKNKDLLSTPYVVVPICQEFHWYVCIICNLDKLKRTPISDEADLKAESTPEQAVTPQVRELQNGEDVGEVASVADAGQELKGITNGVKKQSLSDRSGESSRQASPGKLHNLNDDGEAGNAADDDEIKVSIKSAANGTGKRRAPTRTYDSNKPLIITLDSLGYTHNAELRTLKDYVCCEAEAKREIKVERDALQGLTAKGLPEQTNFCDCGIYVIGYMEQFVQDPARFVEKVASRRLDREEDFASFDPNAKRKQIRDSLLALQKEQENHGQEKKTTVAVNNPAPKAQEVAKAAQRTSLSPEKPFEKPRRSMKEPLAEGRSDTRSALKPTQAGGERSGSTGQSAADTMPGLAPGSKTAPTKDDELEMAVPTALPRPNPSSRPTASPGKPLAKNTGPFVEFSDGEDDVLDHGGNSSSGDLLSSSPQASVPAKDESLLNGLERYNKAGLLIPRQMQAANDKTKTVGDSVTVKGPDRAQRLQTKGNSPERSYITIDDSQDGSALVQDEIADSQEPIPKRESPQRSIAQGRHTKFED</sequence>
<dbReference type="GO" id="GO:0005634">
    <property type="term" value="C:nucleus"/>
    <property type="evidence" value="ECO:0007669"/>
    <property type="project" value="TreeGrafter"/>
</dbReference>
<dbReference type="EMBL" id="ML995841">
    <property type="protein sequence ID" value="KAF2768781.1"/>
    <property type="molecule type" value="Genomic_DNA"/>
</dbReference>
<feature type="region of interest" description="Disordered" evidence="6">
    <location>
        <begin position="652"/>
        <end position="692"/>
    </location>
</feature>
<feature type="compositionally biased region" description="Basic and acidic residues" evidence="6">
    <location>
        <begin position="78"/>
        <end position="87"/>
    </location>
</feature>
<dbReference type="InterPro" id="IPR051947">
    <property type="entry name" value="Sentrin-specific_protease"/>
</dbReference>
<dbReference type="Gene3D" id="3.40.395.10">
    <property type="entry name" value="Adenoviral Proteinase, Chain A"/>
    <property type="match status" value="1"/>
</dbReference>
<dbReference type="GO" id="GO:0070139">
    <property type="term" value="F:SUMO-specific endopeptidase activity"/>
    <property type="evidence" value="ECO:0007669"/>
    <property type="project" value="TreeGrafter"/>
</dbReference>
<dbReference type="Pfam" id="PF02902">
    <property type="entry name" value="Peptidase_C48"/>
    <property type="match status" value="1"/>
</dbReference>
<evidence type="ECO:0000313" key="8">
    <source>
        <dbReference type="EMBL" id="KAF2768781.1"/>
    </source>
</evidence>
<dbReference type="PROSITE" id="PS50600">
    <property type="entry name" value="ULP_PROTEASE"/>
    <property type="match status" value="1"/>
</dbReference>
<feature type="compositionally biased region" description="Basic and acidic residues" evidence="6">
    <location>
        <begin position="122"/>
        <end position="131"/>
    </location>
</feature>
<gene>
    <name evidence="8" type="ORF">EJ03DRAFT_328084</name>
</gene>
<feature type="region of interest" description="Disordered" evidence="6">
    <location>
        <begin position="891"/>
        <end position="914"/>
    </location>
</feature>
<name>A0A6G1L767_9PEZI</name>
<feature type="region of interest" description="Disordered" evidence="6">
    <location>
        <begin position="22"/>
        <end position="133"/>
    </location>
</feature>
<evidence type="ECO:0000256" key="4">
    <source>
        <dbReference type="ARBA" id="ARBA00022786"/>
    </source>
</evidence>
<feature type="compositionally biased region" description="Basic residues" evidence="6">
    <location>
        <begin position="735"/>
        <end position="750"/>
    </location>
</feature>
<dbReference type="PANTHER" id="PTHR46896">
    <property type="entry name" value="SENTRIN-SPECIFIC PROTEASE"/>
    <property type="match status" value="1"/>
</dbReference>
<feature type="compositionally biased region" description="Basic and acidic residues" evidence="6">
    <location>
        <begin position="1150"/>
        <end position="1172"/>
    </location>
</feature>
<feature type="region of interest" description="Disordered" evidence="6">
    <location>
        <begin position="933"/>
        <end position="975"/>
    </location>
</feature>
<keyword evidence="5" id="KW-0378">Hydrolase</keyword>
<keyword evidence="4" id="KW-0833">Ubl conjugation pathway</keyword>
<dbReference type="GO" id="GO:0006508">
    <property type="term" value="P:proteolysis"/>
    <property type="evidence" value="ECO:0007669"/>
    <property type="project" value="UniProtKB-KW"/>
</dbReference>
<feature type="compositionally biased region" description="Acidic residues" evidence="6">
    <location>
        <begin position="673"/>
        <end position="686"/>
    </location>
</feature>
<accession>A0A6G1L767</accession>
<dbReference type="GO" id="GO:0005737">
    <property type="term" value="C:cytoplasm"/>
    <property type="evidence" value="ECO:0007669"/>
    <property type="project" value="TreeGrafter"/>
</dbReference>
<feature type="compositionally biased region" description="Basic residues" evidence="6">
    <location>
        <begin position="504"/>
        <end position="515"/>
    </location>
</feature>
<evidence type="ECO:0000256" key="3">
    <source>
        <dbReference type="ARBA" id="ARBA00022670"/>
    </source>
</evidence>
<keyword evidence="2" id="KW-0597">Phosphoprotein</keyword>
<feature type="region of interest" description="Disordered" evidence="6">
    <location>
        <begin position="709"/>
        <end position="754"/>
    </location>
</feature>
<reference evidence="8" key="1">
    <citation type="journal article" date="2020" name="Stud. Mycol.">
        <title>101 Dothideomycetes genomes: a test case for predicting lifestyles and emergence of pathogens.</title>
        <authorList>
            <person name="Haridas S."/>
            <person name="Albert R."/>
            <person name="Binder M."/>
            <person name="Bloem J."/>
            <person name="Labutti K."/>
            <person name="Salamov A."/>
            <person name="Andreopoulos B."/>
            <person name="Baker S."/>
            <person name="Barry K."/>
            <person name="Bills G."/>
            <person name="Bluhm B."/>
            <person name="Cannon C."/>
            <person name="Castanera R."/>
            <person name="Culley D."/>
            <person name="Daum C."/>
            <person name="Ezra D."/>
            <person name="Gonzalez J."/>
            <person name="Henrissat B."/>
            <person name="Kuo A."/>
            <person name="Liang C."/>
            <person name="Lipzen A."/>
            <person name="Lutzoni F."/>
            <person name="Magnuson J."/>
            <person name="Mondo S."/>
            <person name="Nolan M."/>
            <person name="Ohm R."/>
            <person name="Pangilinan J."/>
            <person name="Park H.-J."/>
            <person name="Ramirez L."/>
            <person name="Alfaro M."/>
            <person name="Sun H."/>
            <person name="Tritt A."/>
            <person name="Yoshinaga Y."/>
            <person name="Zwiers L.-H."/>
            <person name="Turgeon B."/>
            <person name="Goodwin S."/>
            <person name="Spatafora J."/>
            <person name="Crous P."/>
            <person name="Grigoriev I."/>
        </authorList>
    </citation>
    <scope>NUCLEOTIDE SEQUENCE</scope>
    <source>
        <strain evidence="8">CBS 116005</strain>
    </source>
</reference>
<feature type="compositionally biased region" description="Polar residues" evidence="6">
    <location>
        <begin position="236"/>
        <end position="259"/>
    </location>
</feature>
<feature type="compositionally biased region" description="Low complexity" evidence="6">
    <location>
        <begin position="1257"/>
        <end position="1270"/>
    </location>
</feature>
<dbReference type="GO" id="GO:0016926">
    <property type="term" value="P:protein desumoylation"/>
    <property type="evidence" value="ECO:0007669"/>
    <property type="project" value="TreeGrafter"/>
</dbReference>
<evidence type="ECO:0000256" key="1">
    <source>
        <dbReference type="ARBA" id="ARBA00005234"/>
    </source>
</evidence>
<dbReference type="InterPro" id="IPR003653">
    <property type="entry name" value="Peptidase_C48_C"/>
</dbReference>
<evidence type="ECO:0000256" key="6">
    <source>
        <dbReference type="SAM" id="MobiDB-lite"/>
    </source>
</evidence>
<dbReference type="SUPFAM" id="SSF54001">
    <property type="entry name" value="Cysteine proteinases"/>
    <property type="match status" value="1"/>
</dbReference>
<feature type="compositionally biased region" description="Polar residues" evidence="6">
    <location>
        <begin position="473"/>
        <end position="484"/>
    </location>
</feature>
<evidence type="ECO:0000313" key="9">
    <source>
        <dbReference type="Proteomes" id="UP000799436"/>
    </source>
</evidence>
<proteinExistence type="inferred from homology"/>
<feature type="compositionally biased region" description="Acidic residues" evidence="6">
    <location>
        <begin position="56"/>
        <end position="66"/>
    </location>
</feature>
<feature type="region of interest" description="Disordered" evidence="6">
    <location>
        <begin position="371"/>
        <end position="396"/>
    </location>
</feature>
<evidence type="ECO:0000259" key="7">
    <source>
        <dbReference type="PROSITE" id="PS50600"/>
    </source>
</evidence>
<feature type="compositionally biased region" description="Polar residues" evidence="6">
    <location>
        <begin position="1324"/>
        <end position="1333"/>
    </location>
</feature>
<dbReference type="OrthoDB" id="442460at2759"/>
<dbReference type="PANTHER" id="PTHR46896:SF3">
    <property type="entry name" value="FI06413P-RELATED"/>
    <property type="match status" value="1"/>
</dbReference>
<feature type="compositionally biased region" description="Low complexity" evidence="6">
    <location>
        <begin position="284"/>
        <end position="308"/>
    </location>
</feature>
<feature type="compositionally biased region" description="Basic and acidic residues" evidence="6">
    <location>
        <begin position="712"/>
        <end position="727"/>
    </location>
</feature>
<feature type="region of interest" description="Disordered" evidence="6">
    <location>
        <begin position="1304"/>
        <end position="1380"/>
    </location>
</feature>
<keyword evidence="9" id="KW-1185">Reference proteome</keyword>
<organism evidence="8 9">
    <name type="scientific">Teratosphaeria nubilosa</name>
    <dbReference type="NCBI Taxonomy" id="161662"/>
    <lineage>
        <taxon>Eukaryota</taxon>
        <taxon>Fungi</taxon>
        <taxon>Dikarya</taxon>
        <taxon>Ascomycota</taxon>
        <taxon>Pezizomycotina</taxon>
        <taxon>Dothideomycetes</taxon>
        <taxon>Dothideomycetidae</taxon>
        <taxon>Mycosphaerellales</taxon>
        <taxon>Teratosphaeriaceae</taxon>
        <taxon>Teratosphaeria</taxon>
    </lineage>
</organism>
<dbReference type="InterPro" id="IPR038765">
    <property type="entry name" value="Papain-like_cys_pep_sf"/>
</dbReference>
<evidence type="ECO:0000256" key="2">
    <source>
        <dbReference type="ARBA" id="ARBA00022553"/>
    </source>
</evidence>
<feature type="compositionally biased region" description="Acidic residues" evidence="6">
    <location>
        <begin position="962"/>
        <end position="974"/>
    </location>
</feature>
<dbReference type="Proteomes" id="UP000799436">
    <property type="component" value="Unassembled WGS sequence"/>
</dbReference>
<feature type="region of interest" description="Disordered" evidence="6">
    <location>
        <begin position="431"/>
        <end position="517"/>
    </location>
</feature>
<protein>
    <recommendedName>
        <fullName evidence="7">Ubiquitin-like protease family profile domain-containing protein</fullName>
    </recommendedName>
</protein>
<evidence type="ECO:0000256" key="5">
    <source>
        <dbReference type="ARBA" id="ARBA00022801"/>
    </source>
</evidence>
<comment type="similarity">
    <text evidence="1">Belongs to the peptidase C48 family.</text>
</comment>
<feature type="compositionally biased region" description="Basic and acidic residues" evidence="6">
    <location>
        <begin position="1113"/>
        <end position="1123"/>
    </location>
</feature>
<keyword evidence="3" id="KW-0645">Protease</keyword>